<keyword evidence="8" id="KW-0238">DNA-binding</keyword>
<feature type="domain" description="C2H2-type" evidence="13">
    <location>
        <begin position="179"/>
        <end position="206"/>
    </location>
</feature>
<evidence type="ECO:0000256" key="10">
    <source>
        <dbReference type="ARBA" id="ARBA00023242"/>
    </source>
</evidence>
<dbReference type="InterPro" id="IPR036236">
    <property type="entry name" value="Znf_C2H2_sf"/>
</dbReference>
<dbReference type="PROSITE" id="PS50157">
    <property type="entry name" value="ZINC_FINGER_C2H2_2"/>
    <property type="match status" value="6"/>
</dbReference>
<feature type="domain" description="C2H2-type" evidence="13">
    <location>
        <begin position="263"/>
        <end position="290"/>
    </location>
</feature>
<sequence length="357" mass="41768">MCSVQPLREFIRQRLTAAAEEIFSEVEKTIIQYEEEIDRQRLLDISWRPRIILPIIYMYRIKIGFRTFWIIFKVSIFIHWFYSVFLPVSHDKDQREPDPNMDQELAITKHHIQKDKTVSDSASSTNKALEKSKSGKTNLTEVKRIDKDNNLLSCKICGKTFTQRYLIVHMRTHTGEKPFKCSTCGKRFIQQSHLIKHFRIHSGEKPYACNTCGKSFSISCALISHMRSHTGEKPFSCQICGQSFSYRTSLKVHLRKHTGEKPFVCQMCRKSFVKKGTLLEHIRTHTGEKPYSCQICGKSCSLKGNLKLHMRIHTAKMHKDAQNDRDDGLEKNRIMTRFHIIDKCHLHHIFYPHSVLK</sequence>
<comment type="similarity">
    <text evidence="2">Belongs to the krueppel C2H2-type zinc-finger protein family.</text>
</comment>
<evidence type="ECO:0000256" key="12">
    <source>
        <dbReference type="SAM" id="Phobius"/>
    </source>
</evidence>
<dbReference type="Proteomes" id="UP000265020">
    <property type="component" value="Unassembled WGS sequence"/>
</dbReference>
<evidence type="ECO:0000256" key="4">
    <source>
        <dbReference type="ARBA" id="ARBA00022737"/>
    </source>
</evidence>
<keyword evidence="12" id="KW-0812">Transmembrane</keyword>
<dbReference type="GO" id="GO:0008270">
    <property type="term" value="F:zinc ion binding"/>
    <property type="evidence" value="ECO:0007669"/>
    <property type="project" value="UniProtKB-KW"/>
</dbReference>
<feature type="domain" description="C2H2-type" evidence="13">
    <location>
        <begin position="152"/>
        <end position="178"/>
    </location>
</feature>
<organism evidence="14 15">
    <name type="scientific">Cyprinodon variegatus</name>
    <name type="common">Sheepshead minnow</name>
    <dbReference type="NCBI Taxonomy" id="28743"/>
    <lineage>
        <taxon>Eukaryota</taxon>
        <taxon>Metazoa</taxon>
        <taxon>Chordata</taxon>
        <taxon>Craniata</taxon>
        <taxon>Vertebrata</taxon>
        <taxon>Euteleostomi</taxon>
        <taxon>Actinopterygii</taxon>
        <taxon>Neopterygii</taxon>
        <taxon>Teleostei</taxon>
        <taxon>Neoteleostei</taxon>
        <taxon>Acanthomorphata</taxon>
        <taxon>Ovalentaria</taxon>
        <taxon>Atherinomorphae</taxon>
        <taxon>Cyprinodontiformes</taxon>
        <taxon>Cyprinodontidae</taxon>
        <taxon>Cyprinodon</taxon>
    </lineage>
</organism>
<dbReference type="PANTHER" id="PTHR24394">
    <property type="entry name" value="ZINC FINGER PROTEIN"/>
    <property type="match status" value="1"/>
</dbReference>
<feature type="domain" description="C2H2-type" evidence="13">
    <location>
        <begin position="291"/>
        <end position="318"/>
    </location>
</feature>
<dbReference type="FunFam" id="3.30.160.60:FF:001158">
    <property type="entry name" value="zinc finger protein 22"/>
    <property type="match status" value="1"/>
</dbReference>
<evidence type="ECO:0000256" key="1">
    <source>
        <dbReference type="ARBA" id="ARBA00004123"/>
    </source>
</evidence>
<evidence type="ECO:0000256" key="2">
    <source>
        <dbReference type="ARBA" id="ARBA00006991"/>
    </source>
</evidence>
<dbReference type="SMART" id="SM00355">
    <property type="entry name" value="ZnF_C2H2"/>
    <property type="match status" value="6"/>
</dbReference>
<evidence type="ECO:0000256" key="9">
    <source>
        <dbReference type="ARBA" id="ARBA00023163"/>
    </source>
</evidence>
<keyword evidence="3" id="KW-0479">Metal-binding</keyword>
<reference evidence="14" key="1">
    <citation type="submission" date="2025-08" db="UniProtKB">
        <authorList>
            <consortium name="Ensembl"/>
        </authorList>
    </citation>
    <scope>IDENTIFICATION</scope>
</reference>
<dbReference type="GO" id="GO:0003677">
    <property type="term" value="F:DNA binding"/>
    <property type="evidence" value="ECO:0007669"/>
    <property type="project" value="UniProtKB-KW"/>
</dbReference>
<evidence type="ECO:0000259" key="13">
    <source>
        <dbReference type="PROSITE" id="PS50157"/>
    </source>
</evidence>
<reference evidence="14" key="2">
    <citation type="submission" date="2025-09" db="UniProtKB">
        <authorList>
            <consortium name="Ensembl"/>
        </authorList>
    </citation>
    <scope>IDENTIFICATION</scope>
</reference>
<evidence type="ECO:0000313" key="14">
    <source>
        <dbReference type="Ensembl" id="ENSCVAP00000006680.1"/>
    </source>
</evidence>
<dbReference type="GO" id="GO:0042802">
    <property type="term" value="F:identical protein binding"/>
    <property type="evidence" value="ECO:0007669"/>
    <property type="project" value="UniProtKB-ARBA"/>
</dbReference>
<keyword evidence="10" id="KW-0539">Nucleus</keyword>
<evidence type="ECO:0000256" key="6">
    <source>
        <dbReference type="ARBA" id="ARBA00022833"/>
    </source>
</evidence>
<dbReference type="Gene3D" id="3.30.160.60">
    <property type="entry name" value="Classic Zinc Finger"/>
    <property type="match status" value="6"/>
</dbReference>
<dbReference type="FunFam" id="3.30.160.60:FF:001498">
    <property type="entry name" value="Zinc finger protein 404"/>
    <property type="match status" value="1"/>
</dbReference>
<comment type="subcellular location">
    <subcellularLocation>
        <location evidence="1">Nucleus</location>
    </subcellularLocation>
</comment>
<dbReference type="GeneTree" id="ENSGT01150000286977"/>
<dbReference type="PANTHER" id="PTHR24394:SF48">
    <property type="entry name" value="ZINC FINGER PROTEIN 771"/>
    <property type="match status" value="1"/>
</dbReference>
<evidence type="ECO:0000256" key="11">
    <source>
        <dbReference type="PROSITE-ProRule" id="PRU00042"/>
    </source>
</evidence>
<proteinExistence type="inferred from homology"/>
<feature type="domain" description="C2H2-type" evidence="13">
    <location>
        <begin position="235"/>
        <end position="262"/>
    </location>
</feature>
<dbReference type="GO" id="GO:0005634">
    <property type="term" value="C:nucleus"/>
    <property type="evidence" value="ECO:0007669"/>
    <property type="project" value="UniProtKB-SubCell"/>
</dbReference>
<keyword evidence="15" id="KW-1185">Reference proteome</keyword>
<evidence type="ECO:0000256" key="7">
    <source>
        <dbReference type="ARBA" id="ARBA00023015"/>
    </source>
</evidence>
<feature type="transmembrane region" description="Helical" evidence="12">
    <location>
        <begin position="63"/>
        <end position="82"/>
    </location>
</feature>
<dbReference type="Ensembl" id="ENSCVAT00000004593.1">
    <property type="protein sequence ID" value="ENSCVAP00000006680.1"/>
    <property type="gene ID" value="ENSCVAG00000008265.1"/>
</dbReference>
<protein>
    <recommendedName>
        <fullName evidence="13">C2H2-type domain-containing protein</fullName>
    </recommendedName>
</protein>
<dbReference type="AlphaFoldDB" id="A0A3Q2FN17"/>
<dbReference type="Pfam" id="PF00096">
    <property type="entry name" value="zf-C2H2"/>
    <property type="match status" value="6"/>
</dbReference>
<dbReference type="OMA" id="SANCKIH"/>
<evidence type="ECO:0000256" key="8">
    <source>
        <dbReference type="ARBA" id="ARBA00023125"/>
    </source>
</evidence>
<keyword evidence="12" id="KW-1133">Transmembrane helix</keyword>
<keyword evidence="4" id="KW-0677">Repeat</keyword>
<keyword evidence="7" id="KW-0805">Transcription regulation</keyword>
<dbReference type="GO" id="GO:0000981">
    <property type="term" value="F:DNA-binding transcription factor activity, RNA polymerase II-specific"/>
    <property type="evidence" value="ECO:0007669"/>
    <property type="project" value="TreeGrafter"/>
</dbReference>
<keyword evidence="6" id="KW-0862">Zinc</keyword>
<accession>A0A3Q2FN17</accession>
<feature type="domain" description="C2H2-type" evidence="13">
    <location>
        <begin position="207"/>
        <end position="234"/>
    </location>
</feature>
<dbReference type="InterPro" id="IPR013087">
    <property type="entry name" value="Znf_C2H2_type"/>
</dbReference>
<name>A0A3Q2FN17_CYPVA</name>
<keyword evidence="12" id="KW-0472">Membrane</keyword>
<evidence type="ECO:0000256" key="3">
    <source>
        <dbReference type="ARBA" id="ARBA00022723"/>
    </source>
</evidence>
<dbReference type="FunFam" id="3.30.160.60:FF:000478">
    <property type="entry name" value="Zinc finger protein 133"/>
    <property type="match status" value="1"/>
</dbReference>
<dbReference type="SUPFAM" id="SSF57667">
    <property type="entry name" value="beta-beta-alpha zinc fingers"/>
    <property type="match status" value="3"/>
</dbReference>
<dbReference type="FunFam" id="3.30.160.60:FF:000508">
    <property type="entry name" value="Myeloid zinc finger 1"/>
    <property type="match status" value="1"/>
</dbReference>
<dbReference type="FunFam" id="3.30.160.60:FF:001480">
    <property type="entry name" value="Si:cabz01071911.3"/>
    <property type="match status" value="2"/>
</dbReference>
<keyword evidence="5 11" id="KW-0863">Zinc-finger</keyword>
<keyword evidence="9" id="KW-0804">Transcription</keyword>
<dbReference type="PROSITE" id="PS00028">
    <property type="entry name" value="ZINC_FINGER_C2H2_1"/>
    <property type="match status" value="5"/>
</dbReference>
<evidence type="ECO:0000313" key="15">
    <source>
        <dbReference type="Proteomes" id="UP000265020"/>
    </source>
</evidence>
<evidence type="ECO:0000256" key="5">
    <source>
        <dbReference type="ARBA" id="ARBA00022771"/>
    </source>
</evidence>